<dbReference type="EMBL" id="GDID01007528">
    <property type="protein sequence ID" value="JAP89078.1"/>
    <property type="molecule type" value="Transcribed_RNA"/>
</dbReference>
<protein>
    <submittedName>
        <fullName evidence="1">Uncharacterized protein</fullName>
    </submittedName>
</protein>
<proteinExistence type="predicted"/>
<dbReference type="AlphaFoldDB" id="A0A146JXZ2"/>
<reference evidence="1" key="1">
    <citation type="submission" date="2015-07" db="EMBL/GenBank/DDBJ databases">
        <title>Adaptation to a free-living lifestyle via gene acquisitions in the diplomonad Trepomonas sp. PC1.</title>
        <authorList>
            <person name="Xu F."/>
            <person name="Jerlstrom-Hultqvist J."/>
            <person name="Kolisko M."/>
            <person name="Simpson A.G.B."/>
            <person name="Roger A.J."/>
            <person name="Svard S.G."/>
            <person name="Andersson J.O."/>
        </authorList>
    </citation>
    <scope>NUCLEOTIDE SEQUENCE</scope>
    <source>
        <strain evidence="1">PC1</strain>
    </source>
</reference>
<name>A0A146JXZ2_9EUKA</name>
<gene>
    <name evidence="1" type="ORF">TPC1_31427</name>
</gene>
<feature type="non-terminal residue" evidence="1">
    <location>
        <position position="1"/>
    </location>
</feature>
<evidence type="ECO:0000313" key="1">
    <source>
        <dbReference type="EMBL" id="JAP89078.1"/>
    </source>
</evidence>
<accession>A0A146JXZ2</accession>
<sequence>QKKQVQFDYWFTQCQNDNNDQVALLLDQYQRTFETRKFQITKSDSSISLTLPGITGLYYAILQDCSVVEDLFKSEFDCKTKEDLVLPVKKFNDNFQHGINDFTKIEALQKQNIKYYAAVPSNSSVLQFCVYCQKLDALDNILSIIEQNKETYQVLLNNINSTLQNLIFIMIKMPGSFPLYEKHQHLFSQQLQYQNSLGENIVNLSFKFSPHYFNHFLLLSTEFIIQKVWQLDIQDEKIKDTLQQLISPKDELNPQNKIMETPTVSAKQNPLSTNKTNLISTMSSISDQFLLFHKSGYFQNDSSAFQVIDKNNKIKNQKSISLIGDIK</sequence>
<organism evidence="1">
    <name type="scientific">Trepomonas sp. PC1</name>
    <dbReference type="NCBI Taxonomy" id="1076344"/>
    <lineage>
        <taxon>Eukaryota</taxon>
        <taxon>Metamonada</taxon>
        <taxon>Diplomonadida</taxon>
        <taxon>Hexamitidae</taxon>
        <taxon>Hexamitinae</taxon>
        <taxon>Trepomonas</taxon>
    </lineage>
</organism>